<dbReference type="EMBL" id="CAJNNW010021849">
    <property type="protein sequence ID" value="CAE8668521.1"/>
    <property type="molecule type" value="Genomic_DNA"/>
</dbReference>
<organism evidence="2 3">
    <name type="scientific">Polarella glacialis</name>
    <name type="common">Dinoflagellate</name>
    <dbReference type="NCBI Taxonomy" id="89957"/>
    <lineage>
        <taxon>Eukaryota</taxon>
        <taxon>Sar</taxon>
        <taxon>Alveolata</taxon>
        <taxon>Dinophyceae</taxon>
        <taxon>Suessiales</taxon>
        <taxon>Suessiaceae</taxon>
        <taxon>Polarella</taxon>
    </lineage>
</organism>
<dbReference type="Proteomes" id="UP000626109">
    <property type="component" value="Unassembled WGS sequence"/>
</dbReference>
<keyword evidence="1" id="KW-1133">Transmembrane helix</keyword>
<keyword evidence="1" id="KW-0812">Transmembrane</keyword>
<sequence>MTSPLGSRSGGSSPGSSLFLFESLAGQASPTSSPNSACHLRSPVVSHVADSPVSAIAVLKHGGLSQNDDAQGASANPSEVALWIRLQQVMHEGNLLLNDLSPELCQMVNEELVLVARNIREQRLKFDGLRQELEELGERTTAARRLRPELRRLQFFIRTCHEDHELLLQSVQDRDFLSTKAFAKQVHEKSIEFKELFDKIAPALRSIGARLTEPIRTAAQAEQQSLALQRRAESKKILFKWAALPASVLIVWLTPMISLSKMIGQSAYDLARGIPDAAERALRFAISAAQATALGGAIAAAALTVTVPVVYVGKLLAVAASTASAPLASAASTAASAAVALVASAVSTAAGAAATAVAPVVSAASCASTAVATCSAPLVLHAGMVVCSGMALYLLVKSCGLLAAALSRHNAQVRARLASWADELFSLESDIHGALADKFRQLRHKMEAWQSASNFECTDSAELSSFLLAVESTADELALTAEGAAQDLGEMRGEECRTLQKRVTDRQTGLCDLCMELLEDVCNLAFWAGDAAAFHGAAYRTDRAGRVP</sequence>
<feature type="transmembrane region" description="Helical" evidence="1">
    <location>
        <begin position="281"/>
        <end position="303"/>
    </location>
</feature>
<dbReference type="AlphaFoldDB" id="A0A813J753"/>
<keyword evidence="1" id="KW-0472">Membrane</keyword>
<gene>
    <name evidence="2" type="ORF">PGLA2088_LOCUS16950</name>
</gene>
<protein>
    <submittedName>
        <fullName evidence="2">Uncharacterized protein</fullName>
    </submittedName>
</protein>
<proteinExistence type="predicted"/>
<evidence type="ECO:0000313" key="3">
    <source>
        <dbReference type="Proteomes" id="UP000626109"/>
    </source>
</evidence>
<feature type="transmembrane region" description="Helical" evidence="1">
    <location>
        <begin position="238"/>
        <end position="260"/>
    </location>
</feature>
<feature type="transmembrane region" description="Helical" evidence="1">
    <location>
        <begin position="378"/>
        <end position="406"/>
    </location>
</feature>
<reference evidence="2" key="1">
    <citation type="submission" date="2021-02" db="EMBL/GenBank/DDBJ databases">
        <authorList>
            <person name="Dougan E. K."/>
            <person name="Rhodes N."/>
            <person name="Thang M."/>
            <person name="Chan C."/>
        </authorList>
    </citation>
    <scope>NUCLEOTIDE SEQUENCE</scope>
</reference>
<name>A0A813J753_POLGL</name>
<comment type="caution">
    <text evidence="2">The sequence shown here is derived from an EMBL/GenBank/DDBJ whole genome shotgun (WGS) entry which is preliminary data.</text>
</comment>
<evidence type="ECO:0000256" key="1">
    <source>
        <dbReference type="SAM" id="Phobius"/>
    </source>
</evidence>
<accession>A0A813J753</accession>
<evidence type="ECO:0000313" key="2">
    <source>
        <dbReference type="EMBL" id="CAE8668521.1"/>
    </source>
</evidence>
<feature type="transmembrane region" description="Helical" evidence="1">
    <location>
        <begin position="335"/>
        <end position="358"/>
    </location>
</feature>